<dbReference type="PANTHER" id="PTHR23031:SF15">
    <property type="entry name" value="LD12055P"/>
    <property type="match status" value="1"/>
</dbReference>
<protein>
    <submittedName>
        <fullName evidence="2">Uncharacterized protein</fullName>
    </submittedName>
</protein>
<gene>
    <name evidence="2" type="ORF">TTEB3V08_LOCUS9256</name>
</gene>
<dbReference type="Gene3D" id="1.10.287.160">
    <property type="entry name" value="HR1 repeat"/>
    <property type="match status" value="2"/>
</dbReference>
<dbReference type="InterPro" id="IPR036274">
    <property type="entry name" value="HR1_rpt_sf"/>
</dbReference>
<dbReference type="SUPFAM" id="SSF46585">
    <property type="entry name" value="HR1 repeat"/>
    <property type="match status" value="1"/>
</dbReference>
<proteinExistence type="predicted"/>
<reference evidence="2" key="1">
    <citation type="submission" date="2020-11" db="EMBL/GenBank/DDBJ databases">
        <authorList>
            <person name="Tran Van P."/>
        </authorList>
    </citation>
    <scope>NUCLEOTIDE SEQUENCE</scope>
</reference>
<dbReference type="PANTHER" id="PTHR23031">
    <property type="entry name" value="RHOPHILIN"/>
    <property type="match status" value="1"/>
</dbReference>
<dbReference type="EMBL" id="OE004661">
    <property type="protein sequence ID" value="CAD7461344.1"/>
    <property type="molecule type" value="Genomic_DNA"/>
</dbReference>
<evidence type="ECO:0000256" key="1">
    <source>
        <dbReference type="SAM" id="Coils"/>
    </source>
</evidence>
<keyword evidence="1" id="KW-0175">Coiled coil</keyword>
<dbReference type="AlphaFoldDB" id="A0A7R9IMZ8"/>
<organism evidence="2">
    <name type="scientific">Timema tahoe</name>
    <dbReference type="NCBI Taxonomy" id="61484"/>
    <lineage>
        <taxon>Eukaryota</taxon>
        <taxon>Metazoa</taxon>
        <taxon>Ecdysozoa</taxon>
        <taxon>Arthropoda</taxon>
        <taxon>Hexapoda</taxon>
        <taxon>Insecta</taxon>
        <taxon>Pterygota</taxon>
        <taxon>Neoptera</taxon>
        <taxon>Polyneoptera</taxon>
        <taxon>Phasmatodea</taxon>
        <taxon>Timematodea</taxon>
        <taxon>Timematoidea</taxon>
        <taxon>Timematidae</taxon>
        <taxon>Timema</taxon>
    </lineage>
</organism>
<feature type="coiled-coil region" evidence="1">
    <location>
        <begin position="328"/>
        <end position="355"/>
    </location>
</feature>
<dbReference type="InterPro" id="IPR047138">
    <property type="entry name" value="RHPN1_2"/>
</dbReference>
<sequence>METSRRGETRKGNPILNTATTCDLEKPPPVHPTEIRTSISPSSAVELNTTSALANYATEAGYTKGAHQNYVAPDPLRSLDGPGICYCKNALVIWWSEFLDTYPEVLGSIPSASRSSCKKTEINGRMLAMLTTWHPLSANVGTIIADSSGRSGSDPRVATCRGKLQNKRSKLNQEINKELRLRAGAENLFNMISPEKLLHLNICEDEWEQDKGFSFTCVRKVSFIAQLRRAVVPWPLIYRCDRGNIDFTYDKYFAKDLDYRWIMFAYNSLQCSLDSKRAELGAEKNFYEHDVFGMRKYLPLTDMFGRFGAPIETATTNRKLKETVALELSFVNSNLQLLKEQLAELNSSVELYQNDRWVGTLVLGGFGLIPGGDDGFYKHWNL</sequence>
<name>A0A7R9IMZ8_9NEOP</name>
<dbReference type="GO" id="GO:0051497">
    <property type="term" value="P:negative regulation of stress fiber assembly"/>
    <property type="evidence" value="ECO:0007669"/>
    <property type="project" value="TreeGrafter"/>
</dbReference>
<evidence type="ECO:0000313" key="2">
    <source>
        <dbReference type="EMBL" id="CAD7461344.1"/>
    </source>
</evidence>
<accession>A0A7R9IMZ8</accession>